<reference evidence="1 2" key="1">
    <citation type="submission" date="2016-10" db="EMBL/GenBank/DDBJ databases">
        <authorList>
            <person name="de Groot N.N."/>
        </authorList>
    </citation>
    <scope>NUCLEOTIDE SEQUENCE [LARGE SCALE GENOMIC DNA]</scope>
    <source>
        <strain evidence="1 2">CGMCC 1.5070</strain>
    </source>
</reference>
<protein>
    <recommendedName>
        <fullName evidence="3">DUF3006 domain-containing protein</fullName>
    </recommendedName>
</protein>
<evidence type="ECO:0008006" key="3">
    <source>
        <dbReference type="Google" id="ProtNLM"/>
    </source>
</evidence>
<evidence type="ECO:0000313" key="1">
    <source>
        <dbReference type="EMBL" id="SEN01151.1"/>
    </source>
</evidence>
<dbReference type="STRING" id="474960.SAMN05216180_2464"/>
<keyword evidence="2" id="KW-1185">Reference proteome</keyword>
<sequence length="73" mass="8395">MIHLSIDRFEGDYAVCENSGGEMSDILICLLPKGIKEGDIVALHDDGHYEFDIAETERRRKEIIDLQNKLFEE</sequence>
<dbReference type="RefSeq" id="WP_092755584.1">
    <property type="nucleotide sequence ID" value="NZ_FOCG01000002.1"/>
</dbReference>
<dbReference type="EMBL" id="FOCG01000002">
    <property type="protein sequence ID" value="SEN01151.1"/>
    <property type="molecule type" value="Genomic_DNA"/>
</dbReference>
<dbReference type="Proteomes" id="UP000199158">
    <property type="component" value="Unassembled WGS sequence"/>
</dbReference>
<dbReference type="AlphaFoldDB" id="A0A1H8D123"/>
<dbReference type="Gene3D" id="6.20.120.50">
    <property type="match status" value="1"/>
</dbReference>
<proteinExistence type="predicted"/>
<name>A0A1H8D123_9FIRM</name>
<dbReference type="InterPro" id="IPR021377">
    <property type="entry name" value="DUF3006"/>
</dbReference>
<evidence type="ECO:0000313" key="2">
    <source>
        <dbReference type="Proteomes" id="UP000199158"/>
    </source>
</evidence>
<dbReference type="Pfam" id="PF11213">
    <property type="entry name" value="DUF3006"/>
    <property type="match status" value="1"/>
</dbReference>
<accession>A0A1H8D123</accession>
<gene>
    <name evidence="1" type="ORF">SAMN05216180_2464</name>
</gene>
<organism evidence="1 2">
    <name type="scientific">Hydrogenoanaerobacterium saccharovorans</name>
    <dbReference type="NCBI Taxonomy" id="474960"/>
    <lineage>
        <taxon>Bacteria</taxon>
        <taxon>Bacillati</taxon>
        <taxon>Bacillota</taxon>
        <taxon>Clostridia</taxon>
        <taxon>Eubacteriales</taxon>
        <taxon>Oscillospiraceae</taxon>
        <taxon>Hydrogenoanaerobacterium</taxon>
    </lineage>
</organism>